<sequence>MAAHLHGLGSLREGITIDRCAGLLWFCFGPQAWRTPVGDCDWTWDDAEAQLLFTAARLVLA</sequence>
<accession>A0ABV5YGR4</accession>
<gene>
    <name evidence="1" type="ORF">ACFFNX_18795</name>
</gene>
<comment type="caution">
    <text evidence="1">The sequence shown here is derived from an EMBL/GenBank/DDBJ whole genome shotgun (WGS) entry which is preliminary data.</text>
</comment>
<protein>
    <submittedName>
        <fullName evidence="1">Uncharacterized protein</fullName>
    </submittedName>
</protein>
<evidence type="ECO:0000313" key="1">
    <source>
        <dbReference type="EMBL" id="MFB9834236.1"/>
    </source>
</evidence>
<dbReference type="EMBL" id="JBHLZP010000128">
    <property type="protein sequence ID" value="MFB9834236.1"/>
    <property type="molecule type" value="Genomic_DNA"/>
</dbReference>
<reference evidence="1 2" key="1">
    <citation type="submission" date="2024-09" db="EMBL/GenBank/DDBJ databases">
        <authorList>
            <person name="Sun Q."/>
            <person name="Mori K."/>
        </authorList>
    </citation>
    <scope>NUCLEOTIDE SEQUENCE [LARGE SCALE GENOMIC DNA]</scope>
    <source>
        <strain evidence="1 2">TBRC 0563</strain>
    </source>
</reference>
<evidence type="ECO:0000313" key="2">
    <source>
        <dbReference type="Proteomes" id="UP001589627"/>
    </source>
</evidence>
<dbReference type="RefSeq" id="WP_378203459.1">
    <property type="nucleotide sequence ID" value="NZ_JBHLZP010000128.1"/>
</dbReference>
<dbReference type="Proteomes" id="UP001589627">
    <property type="component" value="Unassembled WGS sequence"/>
</dbReference>
<keyword evidence="2" id="KW-1185">Reference proteome</keyword>
<proteinExistence type="predicted"/>
<name>A0ABV5YGR4_9ACTN</name>
<organism evidence="1 2">
    <name type="scientific">Actinoallomurus acaciae</name>
    <dbReference type="NCBI Taxonomy" id="502577"/>
    <lineage>
        <taxon>Bacteria</taxon>
        <taxon>Bacillati</taxon>
        <taxon>Actinomycetota</taxon>
        <taxon>Actinomycetes</taxon>
        <taxon>Streptosporangiales</taxon>
        <taxon>Thermomonosporaceae</taxon>
        <taxon>Actinoallomurus</taxon>
    </lineage>
</organism>